<proteinExistence type="inferred from homology"/>
<evidence type="ECO:0000256" key="1">
    <source>
        <dbReference type="ARBA" id="ARBA00004448"/>
    </source>
</evidence>
<comment type="catalytic activity">
    <reaction evidence="11">
        <text>ADP(in) + ATP(out) = ADP(out) + ATP(in)</text>
        <dbReference type="Rhea" id="RHEA:34999"/>
        <dbReference type="ChEBI" id="CHEBI:30616"/>
        <dbReference type="ChEBI" id="CHEBI:456216"/>
    </reaction>
    <physiologicalReaction direction="left-to-right" evidence="11">
        <dbReference type="Rhea" id="RHEA:35000"/>
    </physiologicalReaction>
</comment>
<evidence type="ECO:0000256" key="2">
    <source>
        <dbReference type="ARBA" id="ARBA00006375"/>
    </source>
</evidence>
<gene>
    <name evidence="15" type="ORF">PPERSA_08789</name>
</gene>
<dbReference type="GO" id="GO:0005743">
    <property type="term" value="C:mitochondrial inner membrane"/>
    <property type="evidence" value="ECO:0007669"/>
    <property type="project" value="UniProtKB-SubCell"/>
</dbReference>
<dbReference type="PANTHER" id="PTHR45635">
    <property type="entry name" value="ADP,ATP CARRIER PROTEIN 1-RELATED-RELATED"/>
    <property type="match status" value="1"/>
</dbReference>
<dbReference type="Proteomes" id="UP000054937">
    <property type="component" value="Unassembled WGS sequence"/>
</dbReference>
<name>A0A0V0R7P3_PSEPJ</name>
<dbReference type="GO" id="GO:0140021">
    <property type="term" value="P:mitochondrial ADP transmembrane transport"/>
    <property type="evidence" value="ECO:0007669"/>
    <property type="project" value="InterPro"/>
</dbReference>
<evidence type="ECO:0000313" key="15">
    <source>
        <dbReference type="EMBL" id="KRX10487.1"/>
    </source>
</evidence>
<dbReference type="InterPro" id="IPR002113">
    <property type="entry name" value="ADT_euk_type"/>
</dbReference>
<reference evidence="15 16" key="1">
    <citation type="journal article" date="2015" name="Sci. Rep.">
        <title>Genome of the facultative scuticociliatosis pathogen Pseudocohnilembus persalinus provides insight into its virulence through horizontal gene transfer.</title>
        <authorList>
            <person name="Xiong J."/>
            <person name="Wang G."/>
            <person name="Cheng J."/>
            <person name="Tian M."/>
            <person name="Pan X."/>
            <person name="Warren A."/>
            <person name="Jiang C."/>
            <person name="Yuan D."/>
            <person name="Miao W."/>
        </authorList>
    </citation>
    <scope>NUCLEOTIDE SEQUENCE [LARGE SCALE GENOMIC DNA]</scope>
    <source>
        <strain evidence="15">36N120E</strain>
    </source>
</reference>
<dbReference type="PROSITE" id="PS50920">
    <property type="entry name" value="SOLCAR"/>
    <property type="match status" value="1"/>
</dbReference>
<evidence type="ECO:0000256" key="6">
    <source>
        <dbReference type="ARBA" id="ARBA00022737"/>
    </source>
</evidence>
<keyword evidence="8 14" id="KW-1133">Transmembrane helix</keyword>
<comment type="subcellular location">
    <subcellularLocation>
        <location evidence="14">Membrane</location>
        <topology evidence="14">Multi-pass membrane protein</topology>
    </subcellularLocation>
    <subcellularLocation>
        <location evidence="1">Mitochondrion inner membrane</location>
        <topology evidence="1">Multi-pass membrane protein</topology>
    </subcellularLocation>
</comment>
<evidence type="ECO:0000256" key="11">
    <source>
        <dbReference type="ARBA" id="ARBA00024143"/>
    </source>
</evidence>
<keyword evidence="3 13" id="KW-0813">Transport</keyword>
<feature type="transmembrane region" description="Helical" evidence="14">
    <location>
        <begin position="143"/>
        <end position="163"/>
    </location>
</feature>
<evidence type="ECO:0000256" key="7">
    <source>
        <dbReference type="ARBA" id="ARBA00022792"/>
    </source>
</evidence>
<dbReference type="InterPro" id="IPR023395">
    <property type="entry name" value="MCP_dom_sf"/>
</dbReference>
<comment type="caution">
    <text evidence="15">The sequence shown here is derived from an EMBL/GenBank/DDBJ whole genome shotgun (WGS) entry which is preliminary data.</text>
</comment>
<evidence type="ECO:0000256" key="13">
    <source>
        <dbReference type="RuleBase" id="RU000488"/>
    </source>
</evidence>
<dbReference type="Gene3D" id="1.50.40.10">
    <property type="entry name" value="Mitochondrial carrier domain"/>
    <property type="match status" value="1"/>
</dbReference>
<dbReference type="InterPro" id="IPR018108">
    <property type="entry name" value="MCP_transmembrane"/>
</dbReference>
<evidence type="ECO:0000256" key="5">
    <source>
        <dbReference type="ARBA" id="ARBA00022692"/>
    </source>
</evidence>
<dbReference type="PANTHER" id="PTHR45635:SF14">
    <property type="entry name" value="ADP_ATP TRANSLOCASE"/>
    <property type="match status" value="1"/>
</dbReference>
<keyword evidence="6" id="KW-0677">Repeat</keyword>
<protein>
    <recommendedName>
        <fullName evidence="14">ADP/ATP translocase</fullName>
    </recommendedName>
    <alternativeName>
        <fullName evidence="14">ADP,ATP carrier protein</fullName>
    </alternativeName>
</protein>
<dbReference type="GO" id="GO:0005471">
    <property type="term" value="F:ATP:ADP antiporter activity"/>
    <property type="evidence" value="ECO:0007669"/>
    <property type="project" value="UniProtKB-UniRule"/>
</dbReference>
<evidence type="ECO:0000256" key="14">
    <source>
        <dbReference type="RuleBase" id="RU368008"/>
    </source>
</evidence>
<comment type="subunit">
    <text evidence="14">Monomer.</text>
</comment>
<dbReference type="GO" id="GO:1990544">
    <property type="term" value="P:mitochondrial ATP transmembrane transport"/>
    <property type="evidence" value="ECO:0007669"/>
    <property type="project" value="InterPro"/>
</dbReference>
<dbReference type="EMBL" id="LDAU01000027">
    <property type="protein sequence ID" value="KRX10487.1"/>
    <property type="molecule type" value="Genomic_DNA"/>
</dbReference>
<evidence type="ECO:0000256" key="10">
    <source>
        <dbReference type="ARBA" id="ARBA00023136"/>
    </source>
</evidence>
<dbReference type="SUPFAM" id="SSF103506">
    <property type="entry name" value="Mitochondrial carrier"/>
    <property type="match status" value="1"/>
</dbReference>
<evidence type="ECO:0000256" key="9">
    <source>
        <dbReference type="ARBA" id="ARBA00023128"/>
    </source>
</evidence>
<dbReference type="Pfam" id="PF00153">
    <property type="entry name" value="Mito_carr"/>
    <property type="match status" value="1"/>
</dbReference>
<accession>A0A0V0R7P3</accession>
<sequence>MNYFKTKSQNQNQNFNQNQFYEAEIEPLLQKKAKLIKVNQNSQKNELISNFSEELKKTNEFIENYHHSIQNLSKQDIKLLCQVNNLIYLNDFQQLSQENQNSQFQSEKQAKKTNSYFYSHQQEIERQNLEKYLENYYKKKQKLNFFVFNIVTSGIAGITSYIFRHPLEVVQIVKSDNQRLKRGRPQTYLGVFITILSQKGVVGLYQYGLCNFTGSFLYYGLLFGIYDTAKIVYFSNNFFEEFLPPKFFLAFTASFIAENLTNIFSTIKNRQFLYGFDSNNKKLTFTQAFINLYQRQGLQRTLFGNISLQRYMAPAIMITIYEKLHPHFSPHSQKLNQFFL</sequence>
<keyword evidence="9" id="KW-0496">Mitochondrion</keyword>
<dbReference type="InParanoid" id="A0A0V0R7P3"/>
<keyword evidence="16" id="KW-1185">Reference proteome</keyword>
<keyword evidence="5 12" id="KW-0812">Transmembrane</keyword>
<evidence type="ECO:0000256" key="8">
    <source>
        <dbReference type="ARBA" id="ARBA00022989"/>
    </source>
</evidence>
<feature type="repeat" description="Solcar" evidence="12">
    <location>
        <begin position="144"/>
        <end position="232"/>
    </location>
</feature>
<comment type="caution">
    <text evidence="14">Lacks conserved residue(s) required for the propagation of feature annotation.</text>
</comment>
<keyword evidence="7" id="KW-0999">Mitochondrion inner membrane</keyword>
<comment type="function">
    <text evidence="14">Catalyzes the exchange of ADP and ATP across the membrane.</text>
</comment>
<evidence type="ECO:0000256" key="12">
    <source>
        <dbReference type="PROSITE-ProRule" id="PRU00282"/>
    </source>
</evidence>
<evidence type="ECO:0000313" key="16">
    <source>
        <dbReference type="Proteomes" id="UP000054937"/>
    </source>
</evidence>
<dbReference type="AlphaFoldDB" id="A0A0V0R7P3"/>
<comment type="similarity">
    <text evidence="2 13">Belongs to the mitochondrial carrier (TC 2.A.29) family.</text>
</comment>
<keyword evidence="4" id="KW-0050">Antiport</keyword>
<evidence type="ECO:0000256" key="4">
    <source>
        <dbReference type="ARBA" id="ARBA00022449"/>
    </source>
</evidence>
<keyword evidence="10 12" id="KW-0472">Membrane</keyword>
<organism evidence="15 16">
    <name type="scientific">Pseudocohnilembus persalinus</name>
    <name type="common">Ciliate</name>
    <dbReference type="NCBI Taxonomy" id="266149"/>
    <lineage>
        <taxon>Eukaryota</taxon>
        <taxon>Sar</taxon>
        <taxon>Alveolata</taxon>
        <taxon>Ciliophora</taxon>
        <taxon>Intramacronucleata</taxon>
        <taxon>Oligohymenophorea</taxon>
        <taxon>Scuticociliatia</taxon>
        <taxon>Philasterida</taxon>
        <taxon>Pseudocohnilembidae</taxon>
        <taxon>Pseudocohnilembus</taxon>
    </lineage>
</organism>
<evidence type="ECO:0000256" key="3">
    <source>
        <dbReference type="ARBA" id="ARBA00022448"/>
    </source>
</evidence>